<name>A0AAN8XNV7_HALRR</name>
<proteinExistence type="predicted"/>
<dbReference type="EMBL" id="JAXCGZ010004707">
    <property type="protein sequence ID" value="KAK7081545.1"/>
    <property type="molecule type" value="Genomic_DNA"/>
</dbReference>
<comment type="caution">
    <text evidence="2">The sequence shown here is derived from an EMBL/GenBank/DDBJ whole genome shotgun (WGS) entry which is preliminary data.</text>
</comment>
<evidence type="ECO:0000313" key="3">
    <source>
        <dbReference type="Proteomes" id="UP001381693"/>
    </source>
</evidence>
<evidence type="ECO:0000313" key="2">
    <source>
        <dbReference type="EMBL" id="KAK7081545.1"/>
    </source>
</evidence>
<feature type="compositionally biased region" description="Basic and acidic residues" evidence="1">
    <location>
        <begin position="325"/>
        <end position="336"/>
    </location>
</feature>
<feature type="region of interest" description="Disordered" evidence="1">
    <location>
        <begin position="1"/>
        <end position="112"/>
    </location>
</feature>
<dbReference type="AlphaFoldDB" id="A0AAN8XNV7"/>
<keyword evidence="3" id="KW-1185">Reference proteome</keyword>
<feature type="region of interest" description="Disordered" evidence="1">
    <location>
        <begin position="256"/>
        <end position="336"/>
    </location>
</feature>
<protein>
    <submittedName>
        <fullName evidence="2">Uncharacterized protein</fullName>
    </submittedName>
</protein>
<feature type="compositionally biased region" description="Basic residues" evidence="1">
    <location>
        <begin position="73"/>
        <end position="87"/>
    </location>
</feature>
<feature type="non-terminal residue" evidence="2">
    <location>
        <position position="1"/>
    </location>
</feature>
<dbReference type="Proteomes" id="UP001381693">
    <property type="component" value="Unassembled WGS sequence"/>
</dbReference>
<organism evidence="2 3">
    <name type="scientific">Halocaridina rubra</name>
    <name type="common">Hawaiian red shrimp</name>
    <dbReference type="NCBI Taxonomy" id="373956"/>
    <lineage>
        <taxon>Eukaryota</taxon>
        <taxon>Metazoa</taxon>
        <taxon>Ecdysozoa</taxon>
        <taxon>Arthropoda</taxon>
        <taxon>Crustacea</taxon>
        <taxon>Multicrustacea</taxon>
        <taxon>Malacostraca</taxon>
        <taxon>Eumalacostraca</taxon>
        <taxon>Eucarida</taxon>
        <taxon>Decapoda</taxon>
        <taxon>Pleocyemata</taxon>
        <taxon>Caridea</taxon>
        <taxon>Atyoidea</taxon>
        <taxon>Atyidae</taxon>
        <taxon>Halocaridina</taxon>
    </lineage>
</organism>
<reference evidence="2 3" key="1">
    <citation type="submission" date="2023-11" db="EMBL/GenBank/DDBJ databases">
        <title>Halocaridina rubra genome assembly.</title>
        <authorList>
            <person name="Smith C."/>
        </authorList>
    </citation>
    <scope>NUCLEOTIDE SEQUENCE [LARGE SCALE GENOMIC DNA]</scope>
    <source>
        <strain evidence="2">EP-1</strain>
        <tissue evidence="2">Whole</tissue>
    </source>
</reference>
<accession>A0AAN8XNV7</accession>
<evidence type="ECO:0000256" key="1">
    <source>
        <dbReference type="SAM" id="MobiDB-lite"/>
    </source>
</evidence>
<sequence>YWVQPGEEPHQNSYILDVIEEEAEDEGAKDDEMDDDGGSEDSESGEEEFTPSQWNRDLTPSHSLLKSPQNRSSSKKSVRWKRQRHHRVYEYPPEPRSWEPTPSESHQRRSWGRSSLDYLSLADWELGTDEFITDDSGDMDDYVYRKPTRPAPPPPIYSLGSMSFDDDAGNYMVDSDEFFIRSSGSPFTFTSSSFSASDFFSGNPYFTAQDQNIPLSDPIADELTNISEHILPTAHHGDSVEPNYPPININKFVIGGDDSEHSSPTNSGLGQLRHTRDKLRLEIPTMSVVSDESKSSPVCSVESEKKNFEDHSERDELCASSSSIDFRRTEPEVSEV</sequence>
<feature type="compositionally biased region" description="Polar residues" evidence="1">
    <location>
        <begin position="287"/>
        <end position="298"/>
    </location>
</feature>
<feature type="compositionally biased region" description="Polar residues" evidence="1">
    <location>
        <begin position="50"/>
        <end position="70"/>
    </location>
</feature>
<feature type="compositionally biased region" description="Basic and acidic residues" evidence="1">
    <location>
        <begin position="302"/>
        <end position="317"/>
    </location>
</feature>
<gene>
    <name evidence="2" type="ORF">SK128_002379</name>
</gene>
<feature type="compositionally biased region" description="Acidic residues" evidence="1">
    <location>
        <begin position="18"/>
        <end position="49"/>
    </location>
</feature>